<dbReference type="Proteomes" id="UP001205890">
    <property type="component" value="Unassembled WGS sequence"/>
</dbReference>
<keyword evidence="2" id="KW-1185">Reference proteome</keyword>
<protein>
    <recommendedName>
        <fullName evidence="3">Tetratricopeptide repeat protein</fullName>
    </recommendedName>
</protein>
<evidence type="ECO:0000313" key="2">
    <source>
        <dbReference type="Proteomes" id="UP001205890"/>
    </source>
</evidence>
<dbReference type="RefSeq" id="WP_254743153.1">
    <property type="nucleotide sequence ID" value="NZ_JANCLU010000012.1"/>
</dbReference>
<comment type="caution">
    <text evidence="1">The sequence shown here is derived from an EMBL/GenBank/DDBJ whole genome shotgun (WGS) entry which is preliminary data.</text>
</comment>
<dbReference type="SUPFAM" id="SSF48452">
    <property type="entry name" value="TPR-like"/>
    <property type="match status" value="1"/>
</dbReference>
<organism evidence="1 2">
    <name type="scientific">Alsobacter ponti</name>
    <dbReference type="NCBI Taxonomy" id="2962936"/>
    <lineage>
        <taxon>Bacteria</taxon>
        <taxon>Pseudomonadati</taxon>
        <taxon>Pseudomonadota</taxon>
        <taxon>Alphaproteobacteria</taxon>
        <taxon>Hyphomicrobiales</taxon>
        <taxon>Alsobacteraceae</taxon>
        <taxon>Alsobacter</taxon>
    </lineage>
</organism>
<reference evidence="1 2" key="1">
    <citation type="submission" date="2022-07" db="EMBL/GenBank/DDBJ databases">
        <authorList>
            <person name="Li W.-J."/>
            <person name="Deng Q.-Q."/>
        </authorList>
    </citation>
    <scope>NUCLEOTIDE SEQUENCE [LARGE SCALE GENOMIC DNA]</scope>
    <source>
        <strain evidence="1 2">SYSU M60028</strain>
    </source>
</reference>
<dbReference type="InterPro" id="IPR011990">
    <property type="entry name" value="TPR-like_helical_dom_sf"/>
</dbReference>
<dbReference type="EMBL" id="JANCLU010000012">
    <property type="protein sequence ID" value="MCP8939518.1"/>
    <property type="molecule type" value="Genomic_DNA"/>
</dbReference>
<evidence type="ECO:0000313" key="1">
    <source>
        <dbReference type="EMBL" id="MCP8939518.1"/>
    </source>
</evidence>
<dbReference type="Gene3D" id="1.25.40.10">
    <property type="entry name" value="Tetratricopeptide repeat domain"/>
    <property type="match status" value="1"/>
</dbReference>
<sequence length="152" mass="15078">MNANTLPPAPVQAALGDLSASSAATALGLGRAELAAGLALIDSQLRQGAAAEAFRSACALVLCDPGVMAHQLALSHCALLNAEPELALQAASAAIVLAPADPRGYLASAKAYLALGHEAEAREDLQEAVRFDAKAGAAGREAQALLAGLGGS</sequence>
<accession>A0ABT1LF38</accession>
<proteinExistence type="predicted"/>
<name>A0ABT1LF38_9HYPH</name>
<gene>
    <name evidence="1" type="ORF">NK718_13410</name>
</gene>
<evidence type="ECO:0008006" key="3">
    <source>
        <dbReference type="Google" id="ProtNLM"/>
    </source>
</evidence>